<comment type="function">
    <text evidence="24">Bifunctional aspartate kinase and homoserine dehydrogenase that catalyzes the first and the third steps toward the synthesis of lysine, methionine and threonine from aspartate.</text>
</comment>
<dbReference type="InterPro" id="IPR054352">
    <property type="entry name" value="ACT_Aspartokinase"/>
</dbReference>
<keyword evidence="22" id="KW-0486">Methionine biosynthesis</keyword>
<dbReference type="EMBL" id="CP034858">
    <property type="protein sequence ID" value="QCI24846.1"/>
    <property type="molecule type" value="Genomic_DNA"/>
</dbReference>
<feature type="domain" description="ACT" evidence="29">
    <location>
        <begin position="320"/>
        <end position="401"/>
    </location>
</feature>
<dbReference type="GO" id="GO:0005524">
    <property type="term" value="F:ATP binding"/>
    <property type="evidence" value="ECO:0007669"/>
    <property type="project" value="UniProtKB-UniRule"/>
</dbReference>
<dbReference type="RefSeq" id="WP_158337001.1">
    <property type="nucleotide sequence ID" value="NZ_CP034858.1"/>
</dbReference>
<dbReference type="InterPro" id="IPR001341">
    <property type="entry name" value="Asp_kinase"/>
</dbReference>
<dbReference type="InterPro" id="IPR005106">
    <property type="entry name" value="Asp/hSer_DH_NAD-bd"/>
</dbReference>
<dbReference type="UniPathway" id="UPA00050">
    <property type="reaction ID" value="UER00063"/>
</dbReference>
<evidence type="ECO:0000313" key="31">
    <source>
        <dbReference type="Proteomes" id="UP000298688"/>
    </source>
</evidence>
<keyword evidence="13" id="KW-0479">Metal-binding</keyword>
<dbReference type="Pfam" id="PF03447">
    <property type="entry name" value="NAD_binding_3"/>
    <property type="match status" value="1"/>
</dbReference>
<dbReference type="InterPro" id="IPR045865">
    <property type="entry name" value="ACT-like_dom_sf"/>
</dbReference>
<evidence type="ECO:0000256" key="11">
    <source>
        <dbReference type="ARBA" id="ARBA00022679"/>
    </source>
</evidence>
<dbReference type="UniPathway" id="UPA00034">
    <property type="reaction ID" value="UER00015"/>
</dbReference>
<dbReference type="InterPro" id="IPR042199">
    <property type="entry name" value="AsparK_Bifunc_asparK/hSer_DH"/>
</dbReference>
<dbReference type="FunFam" id="3.30.2130.10:FF:000001">
    <property type="entry name" value="Bifunctional aspartokinase/homoserine dehydrogenase"/>
    <property type="match status" value="1"/>
</dbReference>
<comment type="catalytic activity">
    <reaction evidence="26">
        <text>L-homoserine + NADP(+) = L-aspartate 4-semialdehyde + NADPH + H(+)</text>
        <dbReference type="Rhea" id="RHEA:15761"/>
        <dbReference type="ChEBI" id="CHEBI:15378"/>
        <dbReference type="ChEBI" id="CHEBI:57476"/>
        <dbReference type="ChEBI" id="CHEBI:57783"/>
        <dbReference type="ChEBI" id="CHEBI:58349"/>
        <dbReference type="ChEBI" id="CHEBI:537519"/>
        <dbReference type="EC" id="1.1.1.3"/>
    </reaction>
    <physiologicalReaction direction="right-to-left" evidence="26">
        <dbReference type="Rhea" id="RHEA:15763"/>
    </physiologicalReaction>
</comment>
<dbReference type="Gene3D" id="1.20.120.1320">
    <property type="entry name" value="Aspartokinase, catalytic domain"/>
    <property type="match status" value="1"/>
</dbReference>
<dbReference type="PIRSF" id="PIRSF000727">
    <property type="entry name" value="ThrA"/>
    <property type="match status" value="1"/>
</dbReference>
<dbReference type="CDD" id="cd04257">
    <property type="entry name" value="AAK_AK-HSDH"/>
    <property type="match status" value="1"/>
</dbReference>
<evidence type="ECO:0000256" key="13">
    <source>
        <dbReference type="ARBA" id="ARBA00022723"/>
    </source>
</evidence>
<comment type="pathway">
    <text evidence="3 28">Amino-acid biosynthesis; L-methionine biosynthesis via de novo pathway; L-homoserine from L-aspartate: step 1/3.</text>
</comment>
<dbReference type="GO" id="GO:0050661">
    <property type="term" value="F:NADP binding"/>
    <property type="evidence" value="ECO:0007669"/>
    <property type="project" value="UniProtKB-UniRule"/>
</dbReference>
<dbReference type="FunFam" id="3.40.50.720:FF:000083">
    <property type="entry name" value="Bifunctional aspartokinase/homoserine dehydrogenase"/>
    <property type="match status" value="1"/>
</dbReference>
<comment type="cofactor">
    <cofactor evidence="1">
        <name>a metal cation</name>
        <dbReference type="ChEBI" id="CHEBI:25213"/>
    </cofactor>
</comment>
<evidence type="ECO:0000256" key="6">
    <source>
        <dbReference type="ARBA" id="ARBA00005139"/>
    </source>
</evidence>
<dbReference type="GO" id="GO:0009088">
    <property type="term" value="P:threonine biosynthetic process"/>
    <property type="evidence" value="ECO:0007669"/>
    <property type="project" value="UniProtKB-UniRule"/>
</dbReference>
<dbReference type="Gene3D" id="3.40.1160.10">
    <property type="entry name" value="Acetylglutamate kinase-like"/>
    <property type="match status" value="1"/>
</dbReference>
<keyword evidence="18 28" id="KW-0560">Oxidoreductase</keyword>
<dbReference type="PANTHER" id="PTHR43070">
    <property type="match status" value="1"/>
</dbReference>
<dbReference type="InterPro" id="IPR019811">
    <property type="entry name" value="HDH_CS"/>
</dbReference>
<dbReference type="GO" id="GO:0004072">
    <property type="term" value="F:aspartate kinase activity"/>
    <property type="evidence" value="ECO:0007669"/>
    <property type="project" value="UniProtKB-UniRule"/>
</dbReference>
<dbReference type="GO" id="GO:0009089">
    <property type="term" value="P:lysine biosynthetic process via diaminopimelate"/>
    <property type="evidence" value="ECO:0007669"/>
    <property type="project" value="UniProtKB-UniRule"/>
</dbReference>
<keyword evidence="16 28" id="KW-0067">ATP-binding</keyword>
<evidence type="ECO:0000256" key="15">
    <source>
        <dbReference type="ARBA" id="ARBA00022777"/>
    </source>
</evidence>
<dbReference type="GO" id="GO:0009090">
    <property type="term" value="P:homoserine biosynthetic process"/>
    <property type="evidence" value="ECO:0007669"/>
    <property type="project" value="UniProtKB-ARBA"/>
</dbReference>
<comment type="catalytic activity">
    <reaction evidence="25">
        <text>L-aspartate + ATP = 4-phospho-L-aspartate + ADP</text>
        <dbReference type="Rhea" id="RHEA:23776"/>
        <dbReference type="ChEBI" id="CHEBI:29991"/>
        <dbReference type="ChEBI" id="CHEBI:30616"/>
        <dbReference type="ChEBI" id="CHEBI:57535"/>
        <dbReference type="ChEBI" id="CHEBI:456216"/>
        <dbReference type="EC" id="2.7.2.4"/>
    </reaction>
    <physiologicalReaction direction="left-to-right" evidence="25">
        <dbReference type="Rhea" id="RHEA:23777"/>
    </physiologicalReaction>
</comment>
<dbReference type="PROSITE" id="PS00324">
    <property type="entry name" value="ASPARTOKINASE"/>
    <property type="match status" value="1"/>
</dbReference>
<evidence type="ECO:0000256" key="18">
    <source>
        <dbReference type="ARBA" id="ARBA00023002"/>
    </source>
</evidence>
<comment type="similarity">
    <text evidence="7 28">In the C-terminal section; belongs to the homoserine dehydrogenase family.</text>
</comment>
<evidence type="ECO:0000256" key="17">
    <source>
        <dbReference type="ARBA" id="ARBA00022857"/>
    </source>
</evidence>
<evidence type="ECO:0000256" key="20">
    <source>
        <dbReference type="ARBA" id="ARBA00023053"/>
    </source>
</evidence>
<protein>
    <recommendedName>
        <fullName evidence="28">Bifunctional aspartokinase/homoserine dehydrogenase</fullName>
    </recommendedName>
    <domain>
        <recommendedName>
            <fullName evidence="28">Aspartokinase</fullName>
            <ecNumber evidence="28">2.7.2.4</ecNumber>
        </recommendedName>
    </domain>
    <domain>
        <recommendedName>
            <fullName evidence="28">Homoserine dehydrogenase</fullName>
            <ecNumber evidence="28">1.1.1.3</ecNumber>
        </recommendedName>
    </domain>
</protein>
<dbReference type="InterPro" id="IPR036291">
    <property type="entry name" value="NAD(P)-bd_dom_sf"/>
</dbReference>
<evidence type="ECO:0000256" key="23">
    <source>
        <dbReference type="ARBA" id="ARBA00023268"/>
    </source>
</evidence>
<dbReference type="UniPathway" id="UPA00051">
    <property type="reaction ID" value="UER00462"/>
</dbReference>
<evidence type="ECO:0000256" key="4">
    <source>
        <dbReference type="ARBA" id="ARBA00005056"/>
    </source>
</evidence>
<keyword evidence="15 28" id="KW-0418">Kinase</keyword>
<name>A0A4D6Y576_BUCRP</name>
<comment type="pathway">
    <text evidence="5 28">Amino-acid biosynthesis; L-methionine biosynthesis via de novo pathway; L-homoserine from L-aspartate: step 3/3.</text>
</comment>
<dbReference type="InterPro" id="IPR041743">
    <property type="entry name" value="AK-HSDH_N"/>
</dbReference>
<keyword evidence="11 28" id="KW-0808">Transferase</keyword>
<dbReference type="Proteomes" id="UP000298688">
    <property type="component" value="Chromosome"/>
</dbReference>
<dbReference type="OrthoDB" id="9799110at2"/>
<dbReference type="InterPro" id="IPR002912">
    <property type="entry name" value="ACT_dom"/>
</dbReference>
<dbReference type="PROSITE" id="PS51671">
    <property type="entry name" value="ACT"/>
    <property type="match status" value="1"/>
</dbReference>
<dbReference type="CDD" id="cd04892">
    <property type="entry name" value="ACT_AK-like_2"/>
    <property type="match status" value="1"/>
</dbReference>
<evidence type="ECO:0000256" key="10">
    <source>
        <dbReference type="ARBA" id="ARBA00022605"/>
    </source>
</evidence>
<reference evidence="30 31" key="2">
    <citation type="submission" date="2019-05" db="EMBL/GenBank/DDBJ databases">
        <title>Genome evolution of the obligate endosymbiont Buchnera aphidicola.</title>
        <authorList>
            <person name="Moran N.A."/>
        </authorList>
    </citation>
    <scope>NUCLEOTIDE SEQUENCE [LARGE SCALE GENOMIC DNA]</scope>
    <source>
        <strain evidence="30 31">Rpa</strain>
    </source>
</reference>
<comment type="catalytic activity">
    <reaction evidence="27">
        <text>L-homoserine + NAD(+) = L-aspartate 4-semialdehyde + NADH + H(+)</text>
        <dbReference type="Rhea" id="RHEA:15757"/>
        <dbReference type="ChEBI" id="CHEBI:15378"/>
        <dbReference type="ChEBI" id="CHEBI:57476"/>
        <dbReference type="ChEBI" id="CHEBI:57540"/>
        <dbReference type="ChEBI" id="CHEBI:57945"/>
        <dbReference type="ChEBI" id="CHEBI:537519"/>
        <dbReference type="EC" id="1.1.1.3"/>
    </reaction>
    <physiologicalReaction direction="right-to-left" evidence="27">
        <dbReference type="Rhea" id="RHEA:15759"/>
    </physiologicalReaction>
</comment>
<dbReference type="InterPro" id="IPR001342">
    <property type="entry name" value="HDH_cat"/>
</dbReference>
<evidence type="ECO:0000256" key="16">
    <source>
        <dbReference type="ARBA" id="ARBA00022840"/>
    </source>
</evidence>
<evidence type="ECO:0000256" key="9">
    <source>
        <dbReference type="ARBA" id="ARBA00011881"/>
    </source>
</evidence>
<dbReference type="EC" id="1.1.1.3" evidence="28"/>
<dbReference type="Gene3D" id="3.30.360.10">
    <property type="entry name" value="Dihydrodipicolinate Reductase, domain 2"/>
    <property type="match status" value="1"/>
</dbReference>
<keyword evidence="14 28" id="KW-0547">Nucleotide-binding</keyword>
<evidence type="ECO:0000256" key="5">
    <source>
        <dbReference type="ARBA" id="ARBA00005062"/>
    </source>
</evidence>
<dbReference type="GO" id="GO:0009086">
    <property type="term" value="P:methionine biosynthetic process"/>
    <property type="evidence" value="ECO:0007669"/>
    <property type="project" value="UniProtKB-KW"/>
</dbReference>
<dbReference type="AlphaFoldDB" id="A0A4D6Y576"/>
<comment type="pathway">
    <text evidence="6 28">Amino-acid biosynthesis; L-threonine biosynthesis; L-threonine from L-aspartate: step 1/5.</text>
</comment>
<dbReference type="InterPro" id="IPR001048">
    <property type="entry name" value="Asp/Glu/Uridylate_kinase"/>
</dbReference>
<dbReference type="Pfam" id="PF22468">
    <property type="entry name" value="ACT_9"/>
    <property type="match status" value="2"/>
</dbReference>
<evidence type="ECO:0000256" key="25">
    <source>
        <dbReference type="ARBA" id="ARBA00048561"/>
    </source>
</evidence>
<evidence type="ECO:0000256" key="3">
    <source>
        <dbReference type="ARBA" id="ARBA00004986"/>
    </source>
</evidence>
<dbReference type="InterPro" id="IPR049638">
    <property type="entry name" value="AK-HD"/>
</dbReference>
<accession>A0A4D6Y576</accession>
<evidence type="ECO:0000256" key="22">
    <source>
        <dbReference type="ARBA" id="ARBA00023167"/>
    </source>
</evidence>
<evidence type="ECO:0000256" key="1">
    <source>
        <dbReference type="ARBA" id="ARBA00001920"/>
    </source>
</evidence>
<keyword evidence="12" id="KW-0791">Threonine biosynthesis</keyword>
<evidence type="ECO:0000259" key="29">
    <source>
        <dbReference type="PROSITE" id="PS51671"/>
    </source>
</evidence>
<keyword evidence="19" id="KW-0520">NAD</keyword>
<dbReference type="SUPFAM" id="SSF53633">
    <property type="entry name" value="Carbamate kinase-like"/>
    <property type="match status" value="1"/>
</dbReference>
<comment type="similarity">
    <text evidence="8 28">In the N-terminal section; belongs to the aspartokinase family.</text>
</comment>
<dbReference type="FunFam" id="3.30.360.10:FF:000006">
    <property type="entry name" value="Bifunctional aspartokinase/homoserine dehydrogenase"/>
    <property type="match status" value="1"/>
</dbReference>
<dbReference type="GO" id="GO:0004412">
    <property type="term" value="F:homoserine dehydrogenase activity"/>
    <property type="evidence" value="ECO:0007669"/>
    <property type="project" value="UniProtKB-UniRule"/>
</dbReference>
<evidence type="ECO:0000256" key="14">
    <source>
        <dbReference type="ARBA" id="ARBA00022741"/>
    </source>
</evidence>
<gene>
    <name evidence="30" type="ORF">D9V76_01015</name>
</gene>
<proteinExistence type="inferred from homology"/>
<evidence type="ECO:0000256" key="21">
    <source>
        <dbReference type="ARBA" id="ARBA00023154"/>
    </source>
</evidence>
<dbReference type="PROSITE" id="PS01042">
    <property type="entry name" value="HOMOSER_DHGENASE"/>
    <property type="match status" value="1"/>
</dbReference>
<keyword evidence="23" id="KW-0511">Multifunctional enzyme</keyword>
<evidence type="ECO:0000313" key="30">
    <source>
        <dbReference type="EMBL" id="QCI24846.1"/>
    </source>
</evidence>
<dbReference type="PANTHER" id="PTHR43070:SF3">
    <property type="entry name" value="HOMOSERINE DEHYDROGENASE"/>
    <property type="match status" value="1"/>
</dbReference>
<comment type="pathway">
    <text evidence="4 28">Amino-acid biosynthesis; L-threonine biosynthesis; L-threonine from L-aspartate: step 3/5.</text>
</comment>
<keyword evidence="21" id="KW-0457">Lysine biosynthesis</keyword>
<keyword evidence="20" id="KW-0915">Sodium</keyword>
<dbReference type="SUPFAM" id="SSF55021">
    <property type="entry name" value="ACT-like"/>
    <property type="match status" value="2"/>
</dbReference>
<dbReference type="NCBIfam" id="TIGR00657">
    <property type="entry name" value="asp_kinases"/>
    <property type="match status" value="1"/>
</dbReference>
<dbReference type="Gene3D" id="3.40.50.720">
    <property type="entry name" value="NAD(P)-binding Rossmann-like Domain"/>
    <property type="match status" value="1"/>
</dbReference>
<evidence type="ECO:0000256" key="12">
    <source>
        <dbReference type="ARBA" id="ARBA00022697"/>
    </source>
</evidence>
<comment type="pathway">
    <text evidence="2 28">Amino-acid biosynthesis; L-lysine biosynthesis via DAP pathway; (S)-tetrahydrodipicolinate from L-aspartate: step 1/4.</text>
</comment>
<evidence type="ECO:0000256" key="2">
    <source>
        <dbReference type="ARBA" id="ARBA00004766"/>
    </source>
</evidence>
<dbReference type="CDD" id="cd04921">
    <property type="entry name" value="ACT_AKi-HSDH-ThrA-like_1"/>
    <property type="match status" value="1"/>
</dbReference>
<dbReference type="InterPro" id="IPR036393">
    <property type="entry name" value="AceGlu_kinase-like_sf"/>
</dbReference>
<reference evidence="30 31" key="1">
    <citation type="submission" date="2018-12" db="EMBL/GenBank/DDBJ databases">
        <authorList>
            <person name="Chong R.A."/>
        </authorList>
    </citation>
    <scope>NUCLEOTIDE SEQUENCE [LARGE SCALE GENOMIC DNA]</scope>
    <source>
        <strain evidence="30 31">Rpa</strain>
    </source>
</reference>
<evidence type="ECO:0000256" key="27">
    <source>
        <dbReference type="ARBA" id="ARBA00049031"/>
    </source>
</evidence>
<dbReference type="GO" id="GO:0046872">
    <property type="term" value="F:metal ion binding"/>
    <property type="evidence" value="ECO:0007669"/>
    <property type="project" value="UniProtKB-KW"/>
</dbReference>
<dbReference type="NCBIfam" id="NF006959">
    <property type="entry name" value="PRK09436.1"/>
    <property type="match status" value="1"/>
</dbReference>
<dbReference type="Pfam" id="PF00696">
    <property type="entry name" value="AA_kinase"/>
    <property type="match status" value="1"/>
</dbReference>
<evidence type="ECO:0000256" key="24">
    <source>
        <dbReference type="ARBA" id="ARBA00044938"/>
    </source>
</evidence>
<dbReference type="EC" id="2.7.2.4" evidence="28"/>
<keyword evidence="10 28" id="KW-0028">Amino-acid biosynthesis</keyword>
<evidence type="ECO:0000256" key="19">
    <source>
        <dbReference type="ARBA" id="ARBA00023027"/>
    </source>
</evidence>
<evidence type="ECO:0000256" key="7">
    <source>
        <dbReference type="ARBA" id="ARBA00007952"/>
    </source>
</evidence>
<dbReference type="InterPro" id="IPR011147">
    <property type="entry name" value="Bifunc_Aspkin/hSer_DH"/>
</dbReference>
<organism evidence="30 31">
    <name type="scientific">Buchnera aphidicola subsp. Rhopalosiphum padi</name>
    <dbReference type="NCBI Taxonomy" id="98793"/>
    <lineage>
        <taxon>Bacteria</taxon>
        <taxon>Pseudomonadati</taxon>
        <taxon>Pseudomonadota</taxon>
        <taxon>Gammaproteobacteria</taxon>
        <taxon>Enterobacterales</taxon>
        <taxon>Erwiniaceae</taxon>
        <taxon>Buchnera</taxon>
    </lineage>
</organism>
<comment type="subunit">
    <text evidence="9 28">Homotetramer.</text>
</comment>
<dbReference type="InterPro" id="IPR018042">
    <property type="entry name" value="Aspartate_kinase_CS"/>
</dbReference>
<keyword evidence="17 28" id="KW-0521">NADP</keyword>
<evidence type="ECO:0000256" key="8">
    <source>
        <dbReference type="ARBA" id="ARBA00010046"/>
    </source>
</evidence>
<dbReference type="SUPFAM" id="SSF55347">
    <property type="entry name" value="Glyceraldehyde-3-phosphate dehydrogenase-like, C-terminal domain"/>
    <property type="match status" value="1"/>
</dbReference>
<sequence>MKLLKFGGTSLANAQKFLCVADIIEKKNKKEQIAVVLSAPAKITNYLVTIIEKNIDNDKILKNINIAENIFIELIKDIKKIQSFFPYKNTKETIEKEFNKLKKIINGIFLIKQCPESIQPIIISRGEILSVVIMKNILKSRNYEVTILNPVKNLLSIGNYLDSTVDIKESKKRIKKININQKNIILMAGFIAGNKKGELVVLGRNGSDYSAAVLASCLNAKCCEIWTDVDGVFTSDPRVVSNTYLLESISYQEAMELSYFGAKVLHPRTIEPISQFQIPCIIKNTNNIHAKGTLICQKTDSDENFLKGVTYLDKIVMFNVSGSCLKNPGNIISRIFTALSRENIKIILITQSSSENKINFCILEKDTDYILLILNKEFKLEIKEGLLNNLNIIKNLAILSVIGSNISEKNNIASKIFSSLGSSKINVLAIAHGSSKHSISVVIKKENVLKGMQNVHDSLFFNKKIINVFLIGIGGVGKELLKQILRQEKFLDQKNIKIRFRMIANSKKLLFLNDLINLNNWEENFKKSNKEFNLQILNELLKNNFDSNSVIIDCTSDEILSKQYVNFIKNGFHIIASNKKANTNSLQYYNDIRTTALKENKKFLYETNVGAGLPVINTLQNLFNTGDHLISFKGILSGSLSFIFGRLEEGISLSEATKEAKKLGFTEPNPFDDLSGIDVARKLLVLAREVGYSIELKDINIEPILPEKFKKYQNSEEFLFKLKELDLFFSERVNKAHNLGNVLRFVGSIEKSGKCSVKIEEINSNNPLYKVKNGENALTFYTNYYQPIPLVLRGYGAGNDVTASGVFSDLLRTIL</sequence>
<evidence type="ECO:0000256" key="26">
    <source>
        <dbReference type="ARBA" id="ARBA00048841"/>
    </source>
</evidence>
<dbReference type="SUPFAM" id="SSF51735">
    <property type="entry name" value="NAD(P)-binding Rossmann-fold domains"/>
    <property type="match status" value="1"/>
</dbReference>
<dbReference type="Pfam" id="PF00742">
    <property type="entry name" value="Homoserine_dh"/>
    <property type="match status" value="1"/>
</dbReference>
<dbReference type="Gene3D" id="3.30.2130.10">
    <property type="entry name" value="VC0802-like"/>
    <property type="match status" value="1"/>
</dbReference>
<evidence type="ECO:0000256" key="28">
    <source>
        <dbReference type="PIRNR" id="PIRNR000727"/>
    </source>
</evidence>